<evidence type="ECO:0000313" key="6">
    <source>
        <dbReference type="Proteomes" id="UP000001401"/>
    </source>
</evidence>
<evidence type="ECO:0000259" key="4">
    <source>
        <dbReference type="Pfam" id="PF13439"/>
    </source>
</evidence>
<dbReference type="STRING" id="649639.Bcell_3650"/>
<dbReference type="EMBL" id="CP002394">
    <property type="protein sequence ID" value="ADU31891.1"/>
    <property type="molecule type" value="Genomic_DNA"/>
</dbReference>
<dbReference type="SUPFAM" id="SSF53756">
    <property type="entry name" value="UDP-Glycosyltransferase/glycogen phosphorylase"/>
    <property type="match status" value="1"/>
</dbReference>
<dbReference type="HOGENOM" id="CLU_009583_36_1_9"/>
<dbReference type="AlphaFoldDB" id="E6TSC2"/>
<organism evidence="5 6">
    <name type="scientific">Evansella cellulosilytica (strain ATCC 21833 / DSM 2522 / FERM P-1141 / JCM 9156 / N-4)</name>
    <name type="common">Bacillus cellulosilyticus</name>
    <dbReference type="NCBI Taxonomy" id="649639"/>
    <lineage>
        <taxon>Bacteria</taxon>
        <taxon>Bacillati</taxon>
        <taxon>Bacillota</taxon>
        <taxon>Bacilli</taxon>
        <taxon>Bacillales</taxon>
        <taxon>Bacillaceae</taxon>
        <taxon>Evansella</taxon>
    </lineage>
</organism>
<dbReference type="KEGG" id="bco:Bcell_3650"/>
<evidence type="ECO:0000259" key="3">
    <source>
        <dbReference type="Pfam" id="PF00534"/>
    </source>
</evidence>
<name>E6TSC2_EVAC2</name>
<dbReference type="Proteomes" id="UP000001401">
    <property type="component" value="Chromosome"/>
</dbReference>
<evidence type="ECO:0000256" key="1">
    <source>
        <dbReference type="ARBA" id="ARBA00022676"/>
    </source>
</evidence>
<keyword evidence="1" id="KW-0328">Glycosyltransferase</keyword>
<keyword evidence="2 5" id="KW-0808">Transferase</keyword>
<dbReference type="OrthoDB" id="9813214at2"/>
<accession>E6TSC2</accession>
<dbReference type="Pfam" id="PF00534">
    <property type="entry name" value="Glycos_transf_1"/>
    <property type="match status" value="1"/>
</dbReference>
<dbReference type="InterPro" id="IPR001296">
    <property type="entry name" value="Glyco_trans_1"/>
</dbReference>
<dbReference type="eggNOG" id="COG0438">
    <property type="taxonomic scope" value="Bacteria"/>
</dbReference>
<reference evidence="5 6" key="1">
    <citation type="submission" date="2010-12" db="EMBL/GenBank/DDBJ databases">
        <title>Complete sequence of Bacillus cellulosilyticus DSM 2522.</title>
        <authorList>
            <consortium name="US DOE Joint Genome Institute"/>
            <person name="Lucas S."/>
            <person name="Copeland A."/>
            <person name="Lapidus A."/>
            <person name="Cheng J.-F."/>
            <person name="Bruce D."/>
            <person name="Goodwin L."/>
            <person name="Pitluck S."/>
            <person name="Chertkov O."/>
            <person name="Detter J.C."/>
            <person name="Han C."/>
            <person name="Tapia R."/>
            <person name="Land M."/>
            <person name="Hauser L."/>
            <person name="Jeffries C."/>
            <person name="Kyrpides N."/>
            <person name="Ivanova N."/>
            <person name="Mikhailova N."/>
            <person name="Brumm P."/>
            <person name="Mead D."/>
            <person name="Woyke T."/>
        </authorList>
    </citation>
    <scope>NUCLEOTIDE SEQUENCE [LARGE SCALE GENOMIC DNA]</scope>
    <source>
        <strain evidence="6">ATCC 21833 / DSM 2522 / FERM P-1141 / JCM 9156 / N-4</strain>
    </source>
</reference>
<feature type="domain" description="Glycosyltransferase subfamily 4-like N-terminal" evidence="4">
    <location>
        <begin position="26"/>
        <end position="151"/>
    </location>
</feature>
<dbReference type="PANTHER" id="PTHR12526:SF629">
    <property type="entry name" value="TEICHURONIC ACID BIOSYNTHESIS GLYCOSYLTRANSFERASE TUAH-RELATED"/>
    <property type="match status" value="1"/>
</dbReference>
<dbReference type="InterPro" id="IPR028098">
    <property type="entry name" value="Glyco_trans_4-like_N"/>
</dbReference>
<dbReference type="Gene3D" id="3.40.50.2000">
    <property type="entry name" value="Glycogen Phosphorylase B"/>
    <property type="match status" value="2"/>
</dbReference>
<gene>
    <name evidence="5" type="ordered locus">Bcell_3650</name>
</gene>
<protein>
    <submittedName>
        <fullName evidence="5">Glycosyl transferase group 1</fullName>
    </submittedName>
</protein>
<dbReference type="RefSeq" id="WP_013490222.1">
    <property type="nucleotide sequence ID" value="NC_014829.1"/>
</dbReference>
<dbReference type="Pfam" id="PF13439">
    <property type="entry name" value="Glyco_transf_4"/>
    <property type="match status" value="1"/>
</dbReference>
<keyword evidence="6" id="KW-1185">Reference proteome</keyword>
<sequence>MSNTKSVVHLTTVHHPLDPRIYYKECKSLHKAGFKVSLIVPEDHDSKEITDITVVPIKKRKGRLKRMVLSTIEAYRKARALQADYYHIHDPELLPLAWLLKKKSNVVIYDIHEDYETSMQQKEYIPKSIRKLMGKTYRLIERFFSRKLALCLAEKYYKEKYPSGTCILNYPVLNEQLIDHKIDSTMEREDKLIYTGNMTEERGAKIHARLPLIDEQINVSFYGRCPRALAEEMLHLAGEKKDQLHIEGIDRYVPKSIIDQSYVKHQWLAGIALFPPTDHYMKKELTKFFEYMSVGLPIICSNFPMWKQFVEEYSCGIAVDPYNDDEIRSAIEFLRTNRNLALEMGNNGKKAVMEKLNWHAEEKKLINWYKELALTVNDGNIS</sequence>
<proteinExistence type="predicted"/>
<evidence type="ECO:0000256" key="2">
    <source>
        <dbReference type="ARBA" id="ARBA00022679"/>
    </source>
</evidence>
<dbReference type="PANTHER" id="PTHR12526">
    <property type="entry name" value="GLYCOSYLTRANSFERASE"/>
    <property type="match status" value="1"/>
</dbReference>
<evidence type="ECO:0000313" key="5">
    <source>
        <dbReference type="EMBL" id="ADU31891.1"/>
    </source>
</evidence>
<feature type="domain" description="Glycosyl transferase family 1" evidence="3">
    <location>
        <begin position="289"/>
        <end position="350"/>
    </location>
</feature>
<dbReference type="GO" id="GO:0016757">
    <property type="term" value="F:glycosyltransferase activity"/>
    <property type="evidence" value="ECO:0007669"/>
    <property type="project" value="UniProtKB-KW"/>
</dbReference>